<accession>A0A072NS37</accession>
<evidence type="ECO:0000313" key="1">
    <source>
        <dbReference type="EMBL" id="KEF36020.1"/>
    </source>
</evidence>
<reference evidence="1 2" key="1">
    <citation type="submission" date="2014-04" db="EMBL/GenBank/DDBJ databases">
        <title>Draft genome sequence of Bacillus azotoformans MEV2011, a (co-) denitrifying strain unable to grow in the presence of oxygen.</title>
        <authorList>
            <person name="Nielsen M."/>
            <person name="Schreiber L."/>
            <person name="Finster K."/>
            <person name="Schramm A."/>
        </authorList>
    </citation>
    <scope>NUCLEOTIDE SEQUENCE [LARGE SCALE GENOMIC DNA]</scope>
    <source>
        <strain evidence="1 2">MEV2011</strain>
    </source>
</reference>
<dbReference type="RefSeq" id="WP_035198974.1">
    <property type="nucleotide sequence ID" value="NZ_JJRY01000038.1"/>
</dbReference>
<name>A0A072NS37_SCHAZ</name>
<sequence>MKLIFPLRNATRTTIYVTDTTPIVGIEFGSKLPDGTVLQNRNEKLAYDISGLYLVDYTLGDRWCEGSVIVAR</sequence>
<proteinExistence type="predicted"/>
<dbReference type="Proteomes" id="UP000027936">
    <property type="component" value="Unassembled WGS sequence"/>
</dbReference>
<comment type="caution">
    <text evidence="1">The sequence shown here is derived from an EMBL/GenBank/DDBJ whole genome shotgun (WGS) entry which is preliminary data.</text>
</comment>
<dbReference type="AlphaFoldDB" id="A0A072NS37"/>
<dbReference type="EMBL" id="JJRY01000038">
    <property type="protein sequence ID" value="KEF36020.1"/>
    <property type="molecule type" value="Genomic_DNA"/>
</dbReference>
<dbReference type="OrthoDB" id="9905653at2"/>
<dbReference type="PATRIC" id="fig|1348973.3.peg.4690"/>
<evidence type="ECO:0000313" key="2">
    <source>
        <dbReference type="Proteomes" id="UP000027936"/>
    </source>
</evidence>
<gene>
    <name evidence="1" type="ORF">M670_04819</name>
</gene>
<organism evidence="1 2">
    <name type="scientific">Schinkia azotoformans MEV2011</name>
    <dbReference type="NCBI Taxonomy" id="1348973"/>
    <lineage>
        <taxon>Bacteria</taxon>
        <taxon>Bacillati</taxon>
        <taxon>Bacillota</taxon>
        <taxon>Bacilli</taxon>
        <taxon>Bacillales</taxon>
        <taxon>Bacillaceae</taxon>
        <taxon>Calidifontibacillus/Schinkia group</taxon>
        <taxon>Schinkia</taxon>
    </lineage>
</organism>
<protein>
    <submittedName>
        <fullName evidence="1">Uncharacterized protein</fullName>
    </submittedName>
</protein>